<sequence length="577" mass="64902">MTYILLDYSSLQYGFIQLRLPQRGAKKLAGRGRGMEDTQDNPNLSSERSASIAAKLRAIREQTDRGLQDYARQLEEVDQEVNRRVEEFIASYEAKASEDAKSKEDSAAQLAAATAEYEAKLAEFECSIATLQESFDAQLAIRNEQAELDAKTIETLQSEIEARQEGERTESTTTAELEQRIKKLDQQLLLQREQYEALAGAACETCEQTSQTLAEAESSLIELRAERDTLQTENETLLDLVEALEAKELELNGDLGSSEAKREKLVESLETAKSQVAELREAAHSLDELEPLQQKFDLALADVQKIKRENADLREELALRPEVNDQESADLIAARSECDRLVERIAQLEQQTGPIGGDDLQEELVELQQRFERSVEDVRQYKQESADLREELNQLRITSPQVEAEAAAAGGFDWQAQKARLIAQLDEEAAESEPTEARRAERASLQGTIRMTDEVIAEKDREIAELVEKLKQGGVDMALSAVKKEILDSNELVQEEVERLKKLQGEWEDKVRKSELEFSVERAKLARERSKMENQISNISSEVADKPSQTEGDSEVQPKRRWLAALGLREDGDSGED</sequence>
<evidence type="ECO:0000256" key="1">
    <source>
        <dbReference type="SAM" id="Coils"/>
    </source>
</evidence>
<feature type="coiled-coil region" evidence="1">
    <location>
        <begin position="174"/>
        <end position="398"/>
    </location>
</feature>
<feature type="compositionally biased region" description="Polar residues" evidence="2">
    <location>
        <begin position="533"/>
        <end position="551"/>
    </location>
</feature>
<keyword evidence="4" id="KW-1185">Reference proteome</keyword>
<reference evidence="3 4" key="1">
    <citation type="submission" date="2019-02" db="EMBL/GenBank/DDBJ databases">
        <title>Deep-cultivation of Planctomycetes and their phenomic and genomic characterization uncovers novel biology.</title>
        <authorList>
            <person name="Wiegand S."/>
            <person name="Jogler M."/>
            <person name="Boedeker C."/>
            <person name="Pinto D."/>
            <person name="Vollmers J."/>
            <person name="Rivas-Marin E."/>
            <person name="Kohn T."/>
            <person name="Peeters S.H."/>
            <person name="Heuer A."/>
            <person name="Rast P."/>
            <person name="Oberbeckmann S."/>
            <person name="Bunk B."/>
            <person name="Jeske O."/>
            <person name="Meyerdierks A."/>
            <person name="Storesund J.E."/>
            <person name="Kallscheuer N."/>
            <person name="Luecker S."/>
            <person name="Lage O.M."/>
            <person name="Pohl T."/>
            <person name="Merkel B.J."/>
            <person name="Hornburger P."/>
            <person name="Mueller R.-W."/>
            <person name="Bruemmer F."/>
            <person name="Labrenz M."/>
            <person name="Spormann A.M."/>
            <person name="Op den Camp H."/>
            <person name="Overmann J."/>
            <person name="Amann R."/>
            <person name="Jetten M.S.M."/>
            <person name="Mascher T."/>
            <person name="Medema M.H."/>
            <person name="Devos D.P."/>
            <person name="Kaster A.-K."/>
            <person name="Ovreas L."/>
            <person name="Rohde M."/>
            <person name="Galperin M.Y."/>
            <person name="Jogler C."/>
        </authorList>
    </citation>
    <scope>NUCLEOTIDE SEQUENCE [LARGE SCALE GENOMIC DNA]</scope>
    <source>
        <strain evidence="3 4">HG15A2</strain>
    </source>
</reference>
<dbReference type="EMBL" id="CP036263">
    <property type="protein sequence ID" value="QDS97536.1"/>
    <property type="molecule type" value="Genomic_DNA"/>
</dbReference>
<feature type="compositionally biased region" description="Basic and acidic residues" evidence="2">
    <location>
        <begin position="568"/>
        <end position="577"/>
    </location>
</feature>
<evidence type="ECO:0000313" key="4">
    <source>
        <dbReference type="Proteomes" id="UP000319852"/>
    </source>
</evidence>
<evidence type="ECO:0000313" key="3">
    <source>
        <dbReference type="EMBL" id="QDS97536.1"/>
    </source>
</evidence>
<evidence type="ECO:0000256" key="2">
    <source>
        <dbReference type="SAM" id="MobiDB-lite"/>
    </source>
</evidence>
<gene>
    <name evidence="3" type="ORF">HG15A2_07990</name>
</gene>
<dbReference type="Proteomes" id="UP000319852">
    <property type="component" value="Chromosome"/>
</dbReference>
<organism evidence="3 4">
    <name type="scientific">Adhaeretor mobilis</name>
    <dbReference type="NCBI Taxonomy" id="1930276"/>
    <lineage>
        <taxon>Bacteria</taxon>
        <taxon>Pseudomonadati</taxon>
        <taxon>Planctomycetota</taxon>
        <taxon>Planctomycetia</taxon>
        <taxon>Pirellulales</taxon>
        <taxon>Lacipirellulaceae</taxon>
        <taxon>Adhaeretor</taxon>
    </lineage>
</organism>
<protein>
    <submittedName>
        <fullName evidence="3">Uncharacterized protein</fullName>
    </submittedName>
</protein>
<keyword evidence="1" id="KW-0175">Coiled coil</keyword>
<dbReference type="KEGG" id="amob:HG15A2_07990"/>
<feature type="coiled-coil region" evidence="1">
    <location>
        <begin position="60"/>
        <end position="87"/>
    </location>
</feature>
<feature type="region of interest" description="Disordered" evidence="2">
    <location>
        <begin position="527"/>
        <end position="577"/>
    </location>
</feature>
<dbReference type="AlphaFoldDB" id="A0A517MRN1"/>
<name>A0A517MRN1_9BACT</name>
<proteinExistence type="predicted"/>
<accession>A0A517MRN1</accession>